<dbReference type="InterPro" id="IPR016195">
    <property type="entry name" value="Pol/histidinol_Pase-like"/>
</dbReference>
<dbReference type="Gene3D" id="3.20.20.140">
    <property type="entry name" value="Metal-dependent hydrolases"/>
    <property type="match status" value="1"/>
</dbReference>
<dbReference type="InterPro" id="IPR040982">
    <property type="entry name" value="DNA_pol3_finger"/>
</dbReference>
<dbReference type="NCBIfam" id="NF004226">
    <property type="entry name" value="PRK05673.1"/>
    <property type="match status" value="1"/>
</dbReference>
<comment type="catalytic activity">
    <reaction evidence="9">
        <text>DNA(n) + a 2'-deoxyribonucleoside 5'-triphosphate = DNA(n+1) + diphosphate</text>
        <dbReference type="Rhea" id="RHEA:22508"/>
        <dbReference type="Rhea" id="RHEA-COMP:17339"/>
        <dbReference type="Rhea" id="RHEA-COMP:17340"/>
        <dbReference type="ChEBI" id="CHEBI:33019"/>
        <dbReference type="ChEBI" id="CHEBI:61560"/>
        <dbReference type="ChEBI" id="CHEBI:173112"/>
        <dbReference type="EC" id="2.7.7.7"/>
    </reaction>
</comment>
<dbReference type="InterPro" id="IPR003141">
    <property type="entry name" value="Pol/His_phosphatase_N"/>
</dbReference>
<dbReference type="SUPFAM" id="SSF160975">
    <property type="entry name" value="AF1531-like"/>
    <property type="match status" value="1"/>
</dbReference>
<proteinExistence type="inferred from homology"/>
<evidence type="ECO:0000313" key="12">
    <source>
        <dbReference type="EMBL" id="GAA3944689.1"/>
    </source>
</evidence>
<feature type="domain" description="Polymerase/histidinol phosphatase N-terminal" evidence="11">
    <location>
        <begin position="7"/>
        <end position="74"/>
    </location>
</feature>
<sequence>MASDSFVHLHVHSEYSMLDGAAKISSMTKAAADYGMPAIAVTDHGNTFAAYEFYNAAKAAGVKPIIGLEAYVTPGTHRSDKSRVAWGSPDQKSDDVSGSGAYTHMTLWSETTPGMHNLFRLSSRSSLEGYYFKPRMDRELLQTYSDGLIATTGCPSGEIQTRLRLGQYDAARAAAAEFQDIFGKENYFCEIMDHGLSIERRVTSDLLRLAKDLGIPLVATNDSHYTHQHEADAHEALLCVQSGSTMDDPNRFKFDGDGYYIKTAQEMRQLFRDHPEACDNTLLIAERCQVEFDTEANYMPSFPVPEGETEESWLVKEVERGLHYRYPDGIPGEVRERAEYELGIILQMKFPGYFLVVADFINWAKDHGIRVGPGRGSGAGSMVAYAMRITDLDPLRHGLIFERFLNPDRVSMPDFDVDFDDRRRGEVIDYVTEKYGDDRVAQIVTYGTIKSKQALKDAGRVLGFPFSMGDRLTKAMPPAVMGKDMPLSGMYDSTHPRYKEASEFRALIDTDPEAKTVFDRALGLEGLKRQWGVHAAGVIMSSHPLLDIVPIMKREQDGQIVTQFDYPSCESLGLIKMDFLGLRNLTIISDALDNIRTNRGEELDLEHLTIEDRGAYELLARGDTLGVFQLDGGAMRALLRLMKPDNFEDISAVIALYRPGPMGANSHTNYALRKNGQQEITPIHPELEEPLREILEGTYGLIIYQEQVMAIAQKVAGFTLGQADILRRAMGKKKKSELDKQYAGFHQGMLDRGFSEEAIKALWDILLPFSDYAFNKAHSAAYGLVSYWTAYLKAHYPAEYMAALLTSVGDSKDKMALYLNECRRMGIRVLPPDVSESINFFAAVGEDIRFGLGAVRNVGGNVVEGIISARQEGPYTSFHDFLDRVPLHVANKRTVESLIKAGAFDSMGDTRRALLEIHEDAVEAAVDRKRNEAQGAIGFDFDSLYDDMDQAPPAKVPERPEWVKKDKLAFEREMLGLYVSDHPLAGLEVPLARHASISIHDLLTSEDLQDGDQVTVAGLVTGVQHRVAKASGNPYGMISVEDFDGEITVMFMGKTYTEFQHLLQQDAILAVRGRVSRRDDGMNLHAQSAFAPDIGSFDAAGPLSLLVAEQRATERTMTDLAEVLRRHAGDTEVLLRVHRGGSAKVFEVPMPVTVSADLFGDLKSLLGPACLG</sequence>
<comment type="caution">
    <text evidence="12">The sequence shown here is derived from an EMBL/GenBank/DDBJ whole genome shotgun (WGS) entry which is preliminary data.</text>
</comment>
<evidence type="ECO:0000256" key="1">
    <source>
        <dbReference type="ARBA" id="ARBA00004496"/>
    </source>
</evidence>
<dbReference type="Pfam" id="PF17657">
    <property type="entry name" value="DNA_pol3_finger"/>
    <property type="match status" value="1"/>
</dbReference>
<dbReference type="EMBL" id="BAABCP010000001">
    <property type="protein sequence ID" value="GAA3944689.1"/>
    <property type="molecule type" value="Genomic_DNA"/>
</dbReference>
<dbReference type="NCBIfam" id="TIGR00594">
    <property type="entry name" value="polc"/>
    <property type="match status" value="1"/>
</dbReference>
<evidence type="ECO:0000256" key="5">
    <source>
        <dbReference type="ARBA" id="ARBA00022679"/>
    </source>
</evidence>
<dbReference type="Pfam" id="PF14579">
    <property type="entry name" value="HHH_6"/>
    <property type="match status" value="1"/>
</dbReference>
<dbReference type="InterPro" id="IPR004365">
    <property type="entry name" value="NA-bd_OB_tRNA"/>
</dbReference>
<dbReference type="CDD" id="cd12113">
    <property type="entry name" value="PHP_PolIIIA_DnaE3"/>
    <property type="match status" value="1"/>
</dbReference>
<reference evidence="13" key="1">
    <citation type="journal article" date="2019" name="Int. J. Syst. Evol. Microbiol.">
        <title>The Global Catalogue of Microorganisms (GCM) 10K type strain sequencing project: providing services to taxonomists for standard genome sequencing and annotation.</title>
        <authorList>
            <consortium name="The Broad Institute Genomics Platform"/>
            <consortium name="The Broad Institute Genome Sequencing Center for Infectious Disease"/>
            <person name="Wu L."/>
            <person name="Ma J."/>
        </authorList>
    </citation>
    <scope>NUCLEOTIDE SEQUENCE [LARGE SCALE GENOMIC DNA]</scope>
    <source>
        <strain evidence="13">JCM 17024</strain>
    </source>
</reference>
<dbReference type="PANTHER" id="PTHR32294">
    <property type="entry name" value="DNA POLYMERASE III SUBUNIT ALPHA"/>
    <property type="match status" value="1"/>
</dbReference>
<keyword evidence="8" id="KW-0239">DNA-directed DNA polymerase</keyword>
<dbReference type="InterPro" id="IPR041931">
    <property type="entry name" value="DNA_pol3_alpha_thumb_dom"/>
</dbReference>
<evidence type="ECO:0000313" key="13">
    <source>
        <dbReference type="Proteomes" id="UP001501591"/>
    </source>
</evidence>
<gene>
    <name evidence="12" type="primary">dnaE</name>
    <name evidence="12" type="ORF">GCM10022383_23250</name>
</gene>
<name>A0ABP7NEC7_9MICO</name>
<comment type="subcellular location">
    <subcellularLocation>
        <location evidence="1">Cytoplasm</location>
    </subcellularLocation>
</comment>
<comment type="similarity">
    <text evidence="2">Belongs to the DNA polymerase type-C family. DnaE subfamily.</text>
</comment>
<dbReference type="InterPro" id="IPR004805">
    <property type="entry name" value="DnaE2/DnaE/PolC"/>
</dbReference>
<dbReference type="SUPFAM" id="SSF89550">
    <property type="entry name" value="PHP domain-like"/>
    <property type="match status" value="1"/>
</dbReference>
<evidence type="ECO:0000256" key="10">
    <source>
        <dbReference type="SAM" id="MobiDB-lite"/>
    </source>
</evidence>
<dbReference type="Pfam" id="PF01336">
    <property type="entry name" value="tRNA_anti-codon"/>
    <property type="match status" value="1"/>
</dbReference>
<dbReference type="Pfam" id="PF02811">
    <property type="entry name" value="PHP"/>
    <property type="match status" value="1"/>
</dbReference>
<dbReference type="CDD" id="cd04485">
    <property type="entry name" value="DnaE_OBF"/>
    <property type="match status" value="1"/>
</dbReference>
<dbReference type="SMART" id="SM00481">
    <property type="entry name" value="POLIIIAc"/>
    <property type="match status" value="1"/>
</dbReference>
<evidence type="ECO:0000256" key="2">
    <source>
        <dbReference type="ARBA" id="ARBA00009496"/>
    </source>
</evidence>
<evidence type="ECO:0000256" key="9">
    <source>
        <dbReference type="ARBA" id="ARBA00049244"/>
    </source>
</evidence>
<evidence type="ECO:0000256" key="6">
    <source>
        <dbReference type="ARBA" id="ARBA00022695"/>
    </source>
</evidence>
<evidence type="ECO:0000259" key="11">
    <source>
        <dbReference type="SMART" id="SM00481"/>
    </source>
</evidence>
<dbReference type="RefSeq" id="WP_344819751.1">
    <property type="nucleotide sequence ID" value="NZ_BAABCP010000001.1"/>
</dbReference>
<keyword evidence="13" id="KW-1185">Reference proteome</keyword>
<evidence type="ECO:0000256" key="4">
    <source>
        <dbReference type="ARBA" id="ARBA00019114"/>
    </source>
</evidence>
<dbReference type="Gene3D" id="1.10.10.1600">
    <property type="entry name" value="Bacterial DNA polymerase III alpha subunit, thumb domain"/>
    <property type="match status" value="1"/>
</dbReference>
<protein>
    <recommendedName>
        <fullName evidence="4">DNA polymerase III subunit alpha</fullName>
        <ecNumber evidence="3">2.7.7.7</ecNumber>
    </recommendedName>
</protein>
<dbReference type="EC" id="2.7.7.7" evidence="3"/>
<dbReference type="PANTHER" id="PTHR32294:SF0">
    <property type="entry name" value="DNA POLYMERASE III SUBUNIT ALPHA"/>
    <property type="match status" value="1"/>
</dbReference>
<evidence type="ECO:0000256" key="8">
    <source>
        <dbReference type="ARBA" id="ARBA00022932"/>
    </source>
</evidence>
<keyword evidence="5" id="KW-0808">Transferase</keyword>
<evidence type="ECO:0000256" key="7">
    <source>
        <dbReference type="ARBA" id="ARBA00022705"/>
    </source>
</evidence>
<evidence type="ECO:0000256" key="3">
    <source>
        <dbReference type="ARBA" id="ARBA00012417"/>
    </source>
</evidence>
<feature type="region of interest" description="Disordered" evidence="10">
    <location>
        <begin position="78"/>
        <end position="98"/>
    </location>
</feature>
<accession>A0ABP7NEC7</accession>
<keyword evidence="6" id="KW-0548">Nucleotidyltransferase</keyword>
<dbReference type="Pfam" id="PF07733">
    <property type="entry name" value="DNA_pol3_alpha"/>
    <property type="match status" value="1"/>
</dbReference>
<organism evidence="12 13">
    <name type="scientific">Microbacterium soli</name>
    <dbReference type="NCBI Taxonomy" id="446075"/>
    <lineage>
        <taxon>Bacteria</taxon>
        <taxon>Bacillati</taxon>
        <taxon>Actinomycetota</taxon>
        <taxon>Actinomycetes</taxon>
        <taxon>Micrococcales</taxon>
        <taxon>Microbacteriaceae</taxon>
        <taxon>Microbacterium</taxon>
    </lineage>
</organism>
<dbReference type="InterPro" id="IPR011708">
    <property type="entry name" value="DNA_pol3_alpha_NTPase_dom"/>
</dbReference>
<dbReference type="InterPro" id="IPR004013">
    <property type="entry name" value="PHP_dom"/>
</dbReference>
<dbReference type="InterPro" id="IPR029460">
    <property type="entry name" value="DNAPol_HHH"/>
</dbReference>
<keyword evidence="7" id="KW-0235">DNA replication</keyword>
<dbReference type="Gene3D" id="1.10.150.870">
    <property type="match status" value="1"/>
</dbReference>
<dbReference type="Proteomes" id="UP001501591">
    <property type="component" value="Unassembled WGS sequence"/>
</dbReference>